<dbReference type="Proteomes" id="UP000008810">
    <property type="component" value="Chromosome 2"/>
</dbReference>
<dbReference type="OrthoDB" id="679190at2759"/>
<dbReference type="Gramene" id="KQK03608">
    <property type="protein sequence ID" value="KQK03608"/>
    <property type="gene ID" value="BRADI_2g08856v3"/>
</dbReference>
<dbReference type="AlphaFoldDB" id="A0A0Q3FVZ8"/>
<gene>
    <name evidence="3" type="ORF">BRADI_2g08856v3</name>
</gene>
<reference evidence="4" key="3">
    <citation type="submission" date="2018-08" db="UniProtKB">
        <authorList>
            <consortium name="EnsemblPlants"/>
        </authorList>
    </citation>
    <scope>IDENTIFICATION</scope>
    <source>
        <strain evidence="4">cv. Bd21</strain>
    </source>
</reference>
<reference evidence="3" key="2">
    <citation type="submission" date="2017-06" db="EMBL/GenBank/DDBJ databases">
        <title>WGS assembly of Brachypodium distachyon.</title>
        <authorList>
            <consortium name="The International Brachypodium Initiative"/>
            <person name="Lucas S."/>
            <person name="Harmon-Smith M."/>
            <person name="Lail K."/>
            <person name="Tice H."/>
            <person name="Grimwood J."/>
            <person name="Bruce D."/>
            <person name="Barry K."/>
            <person name="Shu S."/>
            <person name="Lindquist E."/>
            <person name="Wang M."/>
            <person name="Pitluck S."/>
            <person name="Vogel J.P."/>
            <person name="Garvin D.F."/>
            <person name="Mockler T.C."/>
            <person name="Schmutz J."/>
            <person name="Rokhsar D."/>
            <person name="Bevan M.W."/>
        </authorList>
    </citation>
    <scope>NUCLEOTIDE SEQUENCE</scope>
    <source>
        <strain evidence="3">Bd21</strain>
    </source>
</reference>
<sequence length="349" mass="38027">MAWPSKFNASLSVVKMGWWKTKQRIAIYGFEVCGNAASPKLDDAEQEPEAASQGVLALRPMGSLTAEEAVDILVSVRQELQVADLSQTCRRERFCIDCSHAFCPHCCWTHHSPSSHLVIRVDADTDAASNGGRGCLVFPTHYSDGQRMYPRRYQDIIVSKDYATRLPRDAFCLRCRAAFSAASCPDHHRRRHGPDLPDAVLRIEERGGRHCVRCTGSEWWFPYVEMILDHPLEEDGDGEHQLLPVLTAKPGTACSAATSASSHTNTGTPPFSAPRTASADTKRSLPDGGSAGTPGGPRAGCLAKQHMIMTRQCDIRQSLPDGSEGSLDHEGGLAAPVGCDNLSIMDEKQ</sequence>
<reference evidence="3 4" key="1">
    <citation type="journal article" date="2010" name="Nature">
        <title>Genome sequencing and analysis of the model grass Brachypodium distachyon.</title>
        <authorList>
            <consortium name="International Brachypodium Initiative"/>
        </authorList>
    </citation>
    <scope>NUCLEOTIDE SEQUENCE [LARGE SCALE GENOMIC DNA]</scope>
    <source>
        <strain evidence="3 4">Bd21</strain>
    </source>
</reference>
<feature type="region of interest" description="Disordered" evidence="1">
    <location>
        <begin position="254"/>
        <end position="300"/>
    </location>
</feature>
<name>A0A0Q3FVZ8_BRADI</name>
<feature type="compositionally biased region" description="Low complexity" evidence="1">
    <location>
        <begin position="254"/>
        <end position="266"/>
    </location>
</feature>
<evidence type="ECO:0000256" key="1">
    <source>
        <dbReference type="SAM" id="MobiDB-lite"/>
    </source>
</evidence>
<keyword evidence="5" id="KW-1185">Reference proteome</keyword>
<organism evidence="3">
    <name type="scientific">Brachypodium distachyon</name>
    <name type="common">Purple false brome</name>
    <name type="synonym">Trachynia distachya</name>
    <dbReference type="NCBI Taxonomy" id="15368"/>
    <lineage>
        <taxon>Eukaryota</taxon>
        <taxon>Viridiplantae</taxon>
        <taxon>Streptophyta</taxon>
        <taxon>Embryophyta</taxon>
        <taxon>Tracheophyta</taxon>
        <taxon>Spermatophyta</taxon>
        <taxon>Magnoliopsida</taxon>
        <taxon>Liliopsida</taxon>
        <taxon>Poales</taxon>
        <taxon>Poaceae</taxon>
        <taxon>BOP clade</taxon>
        <taxon>Pooideae</taxon>
        <taxon>Stipodae</taxon>
        <taxon>Brachypodieae</taxon>
        <taxon>Brachypodium</taxon>
    </lineage>
</organism>
<proteinExistence type="predicted"/>
<evidence type="ECO:0000313" key="3">
    <source>
        <dbReference type="EMBL" id="KQK03608.1"/>
    </source>
</evidence>
<evidence type="ECO:0000313" key="4">
    <source>
        <dbReference type="EnsemblPlants" id="KQK03608"/>
    </source>
</evidence>
<protein>
    <recommendedName>
        <fullName evidence="2">C2H2-type domain-containing protein</fullName>
    </recommendedName>
</protein>
<accession>A0A0Q3FVZ8</accession>
<feature type="region of interest" description="Disordered" evidence="1">
    <location>
        <begin position="317"/>
        <end position="349"/>
    </location>
</feature>
<evidence type="ECO:0000313" key="5">
    <source>
        <dbReference type="Proteomes" id="UP000008810"/>
    </source>
</evidence>
<dbReference type="PROSITE" id="PS00028">
    <property type="entry name" value="ZINC_FINGER_C2H2_1"/>
    <property type="match status" value="1"/>
</dbReference>
<feature type="domain" description="C2H2-type" evidence="2">
    <location>
        <begin position="172"/>
        <end position="192"/>
    </location>
</feature>
<dbReference type="EnsemblPlants" id="KQK03608">
    <property type="protein sequence ID" value="KQK03608"/>
    <property type="gene ID" value="BRADI_2g08856v3"/>
</dbReference>
<feature type="compositionally biased region" description="Gly residues" evidence="1">
    <location>
        <begin position="289"/>
        <end position="298"/>
    </location>
</feature>
<dbReference type="InterPro" id="IPR013087">
    <property type="entry name" value="Znf_C2H2_type"/>
</dbReference>
<dbReference type="InParanoid" id="A0A0Q3FVZ8"/>
<evidence type="ECO:0000259" key="2">
    <source>
        <dbReference type="PROSITE" id="PS00028"/>
    </source>
</evidence>
<dbReference type="EMBL" id="CM000881">
    <property type="protein sequence ID" value="KQK03608.1"/>
    <property type="molecule type" value="Genomic_DNA"/>
</dbReference>